<dbReference type="OrthoDB" id="2753611at2759"/>
<accession>A0A060S3U4</accession>
<name>A0A060S3U4_PYCCI</name>
<organism evidence="1 2">
    <name type="scientific">Pycnoporus cinnabarinus</name>
    <name type="common">Cinnabar-red polypore</name>
    <name type="synonym">Trametes cinnabarina</name>
    <dbReference type="NCBI Taxonomy" id="5643"/>
    <lineage>
        <taxon>Eukaryota</taxon>
        <taxon>Fungi</taxon>
        <taxon>Dikarya</taxon>
        <taxon>Basidiomycota</taxon>
        <taxon>Agaricomycotina</taxon>
        <taxon>Agaricomycetes</taxon>
        <taxon>Polyporales</taxon>
        <taxon>Polyporaceae</taxon>
        <taxon>Trametes</taxon>
    </lineage>
</organism>
<keyword evidence="2" id="KW-1185">Reference proteome</keyword>
<reference evidence="1" key="1">
    <citation type="submission" date="2014-01" db="EMBL/GenBank/DDBJ databases">
        <title>The genome of the white-rot fungus Pycnoporus cinnabarinus: a basidiomycete model with a versatile arsenal for lignocellulosic biomass breakdown.</title>
        <authorList>
            <person name="Levasseur A."/>
            <person name="Lomascolo A."/>
            <person name="Ruiz-Duenas F.J."/>
            <person name="Uzan E."/>
            <person name="Piumi F."/>
            <person name="Kues U."/>
            <person name="Ram A.F.J."/>
            <person name="Murat C."/>
            <person name="Haon M."/>
            <person name="Benoit I."/>
            <person name="Arfi Y."/>
            <person name="Chevret D."/>
            <person name="Drula E."/>
            <person name="Kwon M.J."/>
            <person name="Gouret P."/>
            <person name="Lesage-Meessen L."/>
            <person name="Lombard V."/>
            <person name="Mariette J."/>
            <person name="Noirot C."/>
            <person name="Park J."/>
            <person name="Patyshakuliyeva A."/>
            <person name="Wieneger R.A.B."/>
            <person name="Wosten H.A.B."/>
            <person name="Martin F."/>
            <person name="Coutinho P.M."/>
            <person name="de Vries R."/>
            <person name="Martinez A.T."/>
            <person name="Klopp C."/>
            <person name="Pontarotti P."/>
            <person name="Henrissat B."/>
            <person name="Record E."/>
        </authorList>
    </citation>
    <scope>NUCLEOTIDE SEQUENCE [LARGE SCALE GENOMIC DNA]</scope>
    <source>
        <strain evidence="1">BRFM137</strain>
    </source>
</reference>
<gene>
    <name evidence="1" type="ORF">BN946_scf184805.g15</name>
</gene>
<protein>
    <submittedName>
        <fullName evidence="1">Uncharacterized protein</fullName>
    </submittedName>
</protein>
<dbReference type="HOGENOM" id="CLU_1300247_0_0_1"/>
<sequence length="176" mass="20265">MSTSPSMSTSTSTAEACPDEAMTVAHALQMLGQPYKYRPPEVGMPSSPKAAYGFVLGLAERQRWGFWWGKYMDPHFEKYWSELSPEAKEKKLRSLSEIVVTNYLPGLMYHEFPALPRLRRRLLPVWVSKQEEAYVFVLRDDGTARGMIAHTDPELMKQVAQRLGVPDQEPRWYRVL</sequence>
<comment type="caution">
    <text evidence="1">The sequence shown here is derived from an EMBL/GenBank/DDBJ whole genome shotgun (WGS) entry which is preliminary data.</text>
</comment>
<dbReference type="AlphaFoldDB" id="A0A060S3U4"/>
<evidence type="ECO:0000313" key="2">
    <source>
        <dbReference type="Proteomes" id="UP000029665"/>
    </source>
</evidence>
<dbReference type="Proteomes" id="UP000029665">
    <property type="component" value="Unassembled WGS sequence"/>
</dbReference>
<evidence type="ECO:0000313" key="1">
    <source>
        <dbReference type="EMBL" id="CDO68806.1"/>
    </source>
</evidence>
<dbReference type="OMA" id="CPDEAMT"/>
<dbReference type="EMBL" id="CCBP010000026">
    <property type="protein sequence ID" value="CDO68806.1"/>
    <property type="molecule type" value="Genomic_DNA"/>
</dbReference>
<proteinExistence type="predicted"/>